<evidence type="ECO:0000256" key="9">
    <source>
        <dbReference type="ARBA" id="ARBA00022975"/>
    </source>
</evidence>
<keyword evidence="9" id="KW-0665">Pyrimidine biosynthesis</keyword>
<evidence type="ECO:0000256" key="6">
    <source>
        <dbReference type="ARBA" id="ARBA00022741"/>
    </source>
</evidence>
<dbReference type="Pfam" id="PF00696">
    <property type="entry name" value="AA_kinase"/>
    <property type="match status" value="1"/>
</dbReference>
<dbReference type="EMBL" id="UINC01097423">
    <property type="protein sequence ID" value="SVC55111.1"/>
    <property type="molecule type" value="Genomic_DNA"/>
</dbReference>
<dbReference type="InterPro" id="IPR011818">
    <property type="entry name" value="Uridylate_kinase_arch/spir"/>
</dbReference>
<feature type="non-terminal residue" evidence="12">
    <location>
        <position position="1"/>
    </location>
</feature>
<dbReference type="InterPro" id="IPR001048">
    <property type="entry name" value="Asp/Glu/Uridylate_kinase"/>
</dbReference>
<keyword evidence="8" id="KW-0067">ATP-binding</keyword>
<comment type="pathway">
    <text evidence="1">Pyrimidine metabolism; CTP biosynthesis via de novo pathway; UDP from UMP (UMPK route): step 1/1.</text>
</comment>
<evidence type="ECO:0000256" key="5">
    <source>
        <dbReference type="ARBA" id="ARBA00022679"/>
    </source>
</evidence>
<gene>
    <name evidence="12" type="ORF">METZ01_LOCUS307965</name>
</gene>
<evidence type="ECO:0000256" key="7">
    <source>
        <dbReference type="ARBA" id="ARBA00022777"/>
    </source>
</evidence>
<evidence type="ECO:0000313" key="12">
    <source>
        <dbReference type="EMBL" id="SVC55111.1"/>
    </source>
</evidence>
<evidence type="ECO:0000256" key="8">
    <source>
        <dbReference type="ARBA" id="ARBA00022840"/>
    </source>
</evidence>
<dbReference type="NCBIfam" id="TIGR02076">
    <property type="entry name" value="pyrH_arch"/>
    <property type="match status" value="1"/>
</dbReference>
<keyword evidence="6" id="KW-0547">Nucleotide-binding</keyword>
<keyword evidence="5" id="KW-0808">Transferase</keyword>
<keyword evidence="4" id="KW-0963">Cytoplasm</keyword>
<dbReference type="GO" id="GO:0005524">
    <property type="term" value="F:ATP binding"/>
    <property type="evidence" value="ECO:0007669"/>
    <property type="project" value="UniProtKB-KW"/>
</dbReference>
<feature type="domain" description="Aspartate/glutamate/uridylate kinase" evidence="11">
    <location>
        <begin position="10"/>
        <end position="146"/>
    </location>
</feature>
<protein>
    <recommendedName>
        <fullName evidence="3">UMP kinase</fullName>
        <ecNumber evidence="3">2.7.4.22</ecNumber>
    </recommendedName>
    <alternativeName>
        <fullName evidence="10">Uridine monophosphate kinase</fullName>
    </alternativeName>
</protein>
<comment type="similarity">
    <text evidence="2">Belongs to the UMP kinase family.</text>
</comment>
<evidence type="ECO:0000256" key="1">
    <source>
        <dbReference type="ARBA" id="ARBA00004791"/>
    </source>
</evidence>
<evidence type="ECO:0000256" key="3">
    <source>
        <dbReference type="ARBA" id="ARBA00012899"/>
    </source>
</evidence>
<dbReference type="GO" id="GO:0006225">
    <property type="term" value="P:UDP biosynthetic process"/>
    <property type="evidence" value="ECO:0007669"/>
    <property type="project" value="TreeGrafter"/>
</dbReference>
<keyword evidence="7" id="KW-0418">Kinase</keyword>
<dbReference type="EC" id="2.7.4.22" evidence="3"/>
<reference evidence="12" key="1">
    <citation type="submission" date="2018-05" db="EMBL/GenBank/DDBJ databases">
        <authorList>
            <person name="Lanie J.A."/>
            <person name="Ng W.-L."/>
            <person name="Kazmierczak K.M."/>
            <person name="Andrzejewski T.M."/>
            <person name="Davidsen T.M."/>
            <person name="Wayne K.J."/>
            <person name="Tettelin H."/>
            <person name="Glass J.I."/>
            <person name="Rusch D."/>
            <person name="Podicherti R."/>
            <person name="Tsui H.-C.T."/>
            <person name="Winkler M.E."/>
        </authorList>
    </citation>
    <scope>NUCLEOTIDE SEQUENCE</scope>
</reference>
<accession>A0A382N6D0</accession>
<dbReference type="Gene3D" id="3.40.1160.10">
    <property type="entry name" value="Acetylglutamate kinase-like"/>
    <property type="match status" value="1"/>
</dbReference>
<evidence type="ECO:0000256" key="10">
    <source>
        <dbReference type="ARBA" id="ARBA00032092"/>
    </source>
</evidence>
<dbReference type="InterPro" id="IPR036393">
    <property type="entry name" value="AceGlu_kinase-like_sf"/>
</dbReference>
<dbReference type="GO" id="GO:0033862">
    <property type="term" value="F:UMP kinase activity"/>
    <property type="evidence" value="ECO:0007669"/>
    <property type="project" value="UniProtKB-EC"/>
</dbReference>
<name>A0A382N6D0_9ZZZZ</name>
<proteinExistence type="inferred from homology"/>
<dbReference type="PANTHER" id="PTHR42833">
    <property type="entry name" value="URIDYLATE KINASE"/>
    <property type="match status" value="1"/>
</dbReference>
<evidence type="ECO:0000256" key="2">
    <source>
        <dbReference type="ARBA" id="ARBA00007614"/>
    </source>
</evidence>
<dbReference type="AlphaFoldDB" id="A0A382N6D0"/>
<sequence length="170" mass="18351">SSGADESTLDELGIEISRLNAKLLIYALKDKAYPHPPTTLAEVKIAVDSGLIVVAGGLHPGQSTNGTAALIAEKVKATEFLNATDVDGIYDSDPNKNKKAKKFSQIDIKVLRSMLVREDSMAGGYDLMDIVALKVIERSKIKTRIIKADIKTIENAMKGQRVGTEIVSIK</sequence>
<evidence type="ECO:0000256" key="4">
    <source>
        <dbReference type="ARBA" id="ARBA00022490"/>
    </source>
</evidence>
<evidence type="ECO:0000259" key="11">
    <source>
        <dbReference type="Pfam" id="PF00696"/>
    </source>
</evidence>
<dbReference type="SUPFAM" id="SSF53633">
    <property type="entry name" value="Carbamate kinase-like"/>
    <property type="match status" value="1"/>
</dbReference>
<organism evidence="12">
    <name type="scientific">marine metagenome</name>
    <dbReference type="NCBI Taxonomy" id="408172"/>
    <lineage>
        <taxon>unclassified sequences</taxon>
        <taxon>metagenomes</taxon>
        <taxon>ecological metagenomes</taxon>
    </lineage>
</organism>
<dbReference type="PANTHER" id="PTHR42833:SF4">
    <property type="entry name" value="URIDYLATE KINASE PUMPKIN, CHLOROPLASTIC"/>
    <property type="match status" value="1"/>
</dbReference>